<reference evidence="1 2" key="1">
    <citation type="submission" date="2022-09" db="EMBL/GenBank/DDBJ databases">
        <authorList>
            <person name="Palmer J.M."/>
        </authorList>
    </citation>
    <scope>NUCLEOTIDE SEQUENCE [LARGE SCALE GENOMIC DNA]</scope>
    <source>
        <strain evidence="1 2">DSM 7382</strain>
    </source>
</reference>
<proteinExistence type="predicted"/>
<accession>A0AAW0FFW1</accession>
<protein>
    <submittedName>
        <fullName evidence="1">Uncharacterized protein</fullName>
    </submittedName>
</protein>
<evidence type="ECO:0000313" key="2">
    <source>
        <dbReference type="Proteomes" id="UP001385951"/>
    </source>
</evidence>
<dbReference type="AlphaFoldDB" id="A0AAW0FFW1"/>
<keyword evidence="2" id="KW-1185">Reference proteome</keyword>
<gene>
    <name evidence="1" type="ORF">QCA50_016458</name>
</gene>
<comment type="caution">
    <text evidence="1">The sequence shown here is derived from an EMBL/GenBank/DDBJ whole genome shotgun (WGS) entry which is preliminary data.</text>
</comment>
<dbReference type="EMBL" id="JASBNA010000049">
    <property type="protein sequence ID" value="KAK7680460.1"/>
    <property type="molecule type" value="Genomic_DNA"/>
</dbReference>
<dbReference type="Proteomes" id="UP001385951">
    <property type="component" value="Unassembled WGS sequence"/>
</dbReference>
<feature type="non-terminal residue" evidence="1">
    <location>
        <position position="1"/>
    </location>
</feature>
<sequence length="51" mass="5737">MILIPMVFFVFTFKVKMVTLTISEVSFLGNAFFVVTVFPHPTSIPDNRLSG</sequence>
<evidence type="ECO:0000313" key="1">
    <source>
        <dbReference type="EMBL" id="KAK7680460.1"/>
    </source>
</evidence>
<organism evidence="1 2">
    <name type="scientific">Cerrena zonata</name>
    <dbReference type="NCBI Taxonomy" id="2478898"/>
    <lineage>
        <taxon>Eukaryota</taxon>
        <taxon>Fungi</taxon>
        <taxon>Dikarya</taxon>
        <taxon>Basidiomycota</taxon>
        <taxon>Agaricomycotina</taxon>
        <taxon>Agaricomycetes</taxon>
        <taxon>Polyporales</taxon>
        <taxon>Cerrenaceae</taxon>
        <taxon>Cerrena</taxon>
    </lineage>
</organism>
<name>A0AAW0FFW1_9APHY</name>